<evidence type="ECO:0000256" key="8">
    <source>
        <dbReference type="ARBA" id="ARBA00022842"/>
    </source>
</evidence>
<name>A0A3B0W4X8_9ZZZZ</name>
<evidence type="ECO:0000313" key="10">
    <source>
        <dbReference type="EMBL" id="VAW50341.1"/>
    </source>
</evidence>
<evidence type="ECO:0000256" key="9">
    <source>
        <dbReference type="ARBA" id="ARBA00049563"/>
    </source>
</evidence>
<dbReference type="AlphaFoldDB" id="A0A3B0W4X8"/>
<keyword evidence="8" id="KW-0460">Magnesium</keyword>
<sequence length="324" mass="36775">MKDLIIQSGESDNSPISIFVMGATATGKTNLALAIHDELPSGLISVDSALVYRTMNIGTAKPDQKTLNKSPHHLIDIIDPAEVYSAGQFREDALVLMQQSVSNQRTPLLVGGTMLYFNTLQKGMANMPEVADSVRQAIENEAKTEGIQKMHNRLKSVDPVSAERIHPNDSQRVKRALELYDYTGKTLTEYWAEQAKNQSKNNFPYRRIKIALVPEDRVELRKRITLRFDLMLKQGFIEEVEVLFKQGDLHAEMPSIRAVGYRQVWAYLAGDYGYDEMREKAIIATAQLAKRQMTWLRKENDCNFIDPITLNTEKVLKNLKFLLS</sequence>
<dbReference type="GO" id="GO:0006400">
    <property type="term" value="P:tRNA modification"/>
    <property type="evidence" value="ECO:0007669"/>
    <property type="project" value="TreeGrafter"/>
</dbReference>
<protein>
    <recommendedName>
        <fullName evidence="3">tRNA dimethylallyltransferase</fullName>
        <ecNumber evidence="3">2.5.1.75</ecNumber>
    </recommendedName>
</protein>
<accession>A0A3B0W4X8</accession>
<dbReference type="Pfam" id="PF01715">
    <property type="entry name" value="IPPT"/>
    <property type="match status" value="1"/>
</dbReference>
<comment type="similarity">
    <text evidence="2">Belongs to the IPP transferase family.</text>
</comment>
<dbReference type="PANTHER" id="PTHR11088">
    <property type="entry name" value="TRNA DIMETHYLALLYLTRANSFERASE"/>
    <property type="match status" value="1"/>
</dbReference>
<evidence type="ECO:0000256" key="1">
    <source>
        <dbReference type="ARBA" id="ARBA00001946"/>
    </source>
</evidence>
<dbReference type="InterPro" id="IPR018022">
    <property type="entry name" value="IPT"/>
</dbReference>
<comment type="catalytic activity">
    <reaction evidence="9">
        <text>adenosine(37) in tRNA + dimethylallyl diphosphate = N(6)-dimethylallyladenosine(37) in tRNA + diphosphate</text>
        <dbReference type="Rhea" id="RHEA:26482"/>
        <dbReference type="Rhea" id="RHEA-COMP:10162"/>
        <dbReference type="Rhea" id="RHEA-COMP:10375"/>
        <dbReference type="ChEBI" id="CHEBI:33019"/>
        <dbReference type="ChEBI" id="CHEBI:57623"/>
        <dbReference type="ChEBI" id="CHEBI:74411"/>
        <dbReference type="ChEBI" id="CHEBI:74415"/>
        <dbReference type="EC" id="2.5.1.75"/>
    </reaction>
</comment>
<dbReference type="NCBIfam" id="TIGR00174">
    <property type="entry name" value="miaA"/>
    <property type="match status" value="1"/>
</dbReference>
<proteinExistence type="inferred from homology"/>
<evidence type="ECO:0000256" key="7">
    <source>
        <dbReference type="ARBA" id="ARBA00022840"/>
    </source>
</evidence>
<keyword evidence="5" id="KW-0819">tRNA processing</keyword>
<evidence type="ECO:0000256" key="6">
    <source>
        <dbReference type="ARBA" id="ARBA00022741"/>
    </source>
</evidence>
<dbReference type="SUPFAM" id="SSF52540">
    <property type="entry name" value="P-loop containing nucleoside triphosphate hydrolases"/>
    <property type="match status" value="1"/>
</dbReference>
<evidence type="ECO:0000256" key="2">
    <source>
        <dbReference type="ARBA" id="ARBA00005842"/>
    </source>
</evidence>
<reference evidence="10" key="1">
    <citation type="submission" date="2018-06" db="EMBL/GenBank/DDBJ databases">
        <authorList>
            <person name="Zhirakovskaya E."/>
        </authorList>
    </citation>
    <scope>NUCLEOTIDE SEQUENCE</scope>
</reference>
<organism evidence="10">
    <name type="scientific">hydrothermal vent metagenome</name>
    <dbReference type="NCBI Taxonomy" id="652676"/>
    <lineage>
        <taxon>unclassified sequences</taxon>
        <taxon>metagenomes</taxon>
        <taxon>ecological metagenomes</taxon>
    </lineage>
</organism>
<keyword evidence="6" id="KW-0547">Nucleotide-binding</keyword>
<dbReference type="InterPro" id="IPR027417">
    <property type="entry name" value="P-loop_NTPase"/>
</dbReference>
<dbReference type="PANTHER" id="PTHR11088:SF60">
    <property type="entry name" value="TRNA DIMETHYLALLYLTRANSFERASE"/>
    <property type="match status" value="1"/>
</dbReference>
<dbReference type="Gene3D" id="1.10.20.140">
    <property type="match status" value="1"/>
</dbReference>
<dbReference type="EC" id="2.5.1.75" evidence="3"/>
<evidence type="ECO:0000256" key="4">
    <source>
        <dbReference type="ARBA" id="ARBA00022679"/>
    </source>
</evidence>
<dbReference type="HAMAP" id="MF_00185">
    <property type="entry name" value="IPP_trans"/>
    <property type="match status" value="1"/>
</dbReference>
<dbReference type="EMBL" id="UOFE01000002">
    <property type="protein sequence ID" value="VAW50341.1"/>
    <property type="molecule type" value="Genomic_DNA"/>
</dbReference>
<evidence type="ECO:0000256" key="3">
    <source>
        <dbReference type="ARBA" id="ARBA00012665"/>
    </source>
</evidence>
<gene>
    <name evidence="10" type="ORF">MNBD_GAMMA05-1369</name>
</gene>
<comment type="cofactor">
    <cofactor evidence="1">
        <name>Mg(2+)</name>
        <dbReference type="ChEBI" id="CHEBI:18420"/>
    </cofactor>
</comment>
<dbReference type="FunFam" id="1.10.20.140:FF:000001">
    <property type="entry name" value="tRNA dimethylallyltransferase"/>
    <property type="match status" value="1"/>
</dbReference>
<dbReference type="GO" id="GO:0052381">
    <property type="term" value="F:tRNA dimethylallyltransferase activity"/>
    <property type="evidence" value="ECO:0007669"/>
    <property type="project" value="UniProtKB-EC"/>
</dbReference>
<dbReference type="Gene3D" id="3.40.50.300">
    <property type="entry name" value="P-loop containing nucleotide triphosphate hydrolases"/>
    <property type="match status" value="1"/>
</dbReference>
<dbReference type="InterPro" id="IPR039657">
    <property type="entry name" value="Dimethylallyltransferase"/>
</dbReference>
<keyword evidence="4 10" id="KW-0808">Transferase</keyword>
<dbReference type="GO" id="GO:0005524">
    <property type="term" value="F:ATP binding"/>
    <property type="evidence" value="ECO:0007669"/>
    <property type="project" value="UniProtKB-KW"/>
</dbReference>
<keyword evidence="7" id="KW-0067">ATP-binding</keyword>
<evidence type="ECO:0000256" key="5">
    <source>
        <dbReference type="ARBA" id="ARBA00022694"/>
    </source>
</evidence>